<evidence type="ECO:0000313" key="1">
    <source>
        <dbReference type="EMBL" id="TCV87234.1"/>
    </source>
</evidence>
<dbReference type="RefSeq" id="WP_132966711.1">
    <property type="nucleotide sequence ID" value="NZ_LEKL01000064.1"/>
</dbReference>
<reference evidence="2 4" key="2">
    <citation type="submission" date="2019-05" db="EMBL/GenBank/DDBJ databases">
        <title>Pasteurellaceae isolates from reptiles.</title>
        <authorList>
            <person name="Bojesen A.M."/>
            <person name="Lund E."/>
        </authorList>
    </citation>
    <scope>NUCLEOTIDE SEQUENCE [LARGE SCALE GENOMIC DNA]</scope>
    <source>
        <strain evidence="2 4">ELNT2x</strain>
    </source>
</reference>
<sequence length="83" mass="10099">MIKQRNYKKVTKFGKRRVNLFELEQRVTALEQSTRRQSRVNGHQIRVNNSTDLLLDMLEEKIDALLQRQNRTFLQWLLWKLSK</sequence>
<protein>
    <submittedName>
        <fullName evidence="1">Uncharacterized protein</fullName>
    </submittedName>
</protein>
<evidence type="ECO:0000313" key="2">
    <source>
        <dbReference type="EMBL" id="TNG91276.1"/>
    </source>
</evidence>
<comment type="caution">
    <text evidence="1">The sequence shown here is derived from an EMBL/GenBank/DDBJ whole genome shotgun (WGS) entry which is preliminary data.</text>
</comment>
<proteinExistence type="predicted"/>
<dbReference type="Proteomes" id="UP000294619">
    <property type="component" value="Unassembled WGS sequence"/>
</dbReference>
<reference evidence="1 3" key="1">
    <citation type="submission" date="2019-03" db="EMBL/GenBank/DDBJ databases">
        <title>Genomic Encyclopedia of Type Strains, Phase IV (KMG-IV): sequencing the most valuable type-strain genomes for metagenomic binning, comparative biology and taxonomic classification.</title>
        <authorList>
            <person name="Goeker M."/>
        </authorList>
    </citation>
    <scope>NUCLEOTIDE SEQUENCE [LARGE SCALE GENOMIC DNA]</scope>
    <source>
        <strain evidence="1 3">DSM 28140</strain>
    </source>
</reference>
<dbReference type="EMBL" id="VDGV01000070">
    <property type="protein sequence ID" value="TNG91276.1"/>
    <property type="molecule type" value="Genomic_DNA"/>
</dbReference>
<name>A0A4R3Y9C8_9PAST</name>
<dbReference type="Proteomes" id="UP000305526">
    <property type="component" value="Unassembled WGS sequence"/>
</dbReference>
<evidence type="ECO:0000313" key="3">
    <source>
        <dbReference type="Proteomes" id="UP000294619"/>
    </source>
</evidence>
<dbReference type="AlphaFoldDB" id="A0A4R3Y9C8"/>
<gene>
    <name evidence="1" type="ORF">EDC16_105153</name>
    <name evidence="2" type="ORF">FHQ21_08225</name>
</gene>
<organism evidence="1 3">
    <name type="scientific">Testudinibacter aquarius</name>
    <dbReference type="NCBI Taxonomy" id="1524974"/>
    <lineage>
        <taxon>Bacteria</taxon>
        <taxon>Pseudomonadati</taxon>
        <taxon>Pseudomonadota</taxon>
        <taxon>Gammaproteobacteria</taxon>
        <taxon>Pasteurellales</taxon>
        <taxon>Pasteurellaceae</taxon>
        <taxon>Testudinibacter</taxon>
    </lineage>
</organism>
<keyword evidence="4" id="KW-1185">Reference proteome</keyword>
<accession>A0A4R3Y9C8</accession>
<dbReference type="EMBL" id="SMCP01000005">
    <property type="protein sequence ID" value="TCV87234.1"/>
    <property type="molecule type" value="Genomic_DNA"/>
</dbReference>
<evidence type="ECO:0000313" key="4">
    <source>
        <dbReference type="Proteomes" id="UP000305526"/>
    </source>
</evidence>